<keyword evidence="3 11" id="KW-0235">DNA replication</keyword>
<comment type="subunit">
    <text evidence="11">Component of the MCM2-7 complex.</text>
</comment>
<evidence type="ECO:0000256" key="3">
    <source>
        <dbReference type="ARBA" id="ARBA00022705"/>
    </source>
</evidence>
<feature type="domain" description="MCM C-terminal AAA(+) ATPase" evidence="13">
    <location>
        <begin position="300"/>
        <end position="506"/>
    </location>
</feature>
<gene>
    <name evidence="14" type="ORF">PHLGIDRAFT_106347</name>
</gene>
<dbReference type="InterPro" id="IPR018525">
    <property type="entry name" value="MCM_CS"/>
</dbReference>
<dbReference type="OrthoDB" id="1882346at2759"/>
<dbReference type="Pfam" id="PF23191">
    <property type="entry name" value="WHD_MCM3_C"/>
    <property type="match status" value="1"/>
</dbReference>
<dbReference type="SMART" id="SM00382">
    <property type="entry name" value="AAA"/>
    <property type="match status" value="1"/>
</dbReference>
<dbReference type="InterPro" id="IPR012340">
    <property type="entry name" value="NA-bd_OB-fold"/>
</dbReference>
<dbReference type="Proteomes" id="UP000053257">
    <property type="component" value="Unassembled WGS sequence"/>
</dbReference>
<dbReference type="GO" id="GO:0017116">
    <property type="term" value="F:single-stranded DNA helicase activity"/>
    <property type="evidence" value="ECO:0007669"/>
    <property type="project" value="TreeGrafter"/>
</dbReference>
<dbReference type="InterPro" id="IPR008046">
    <property type="entry name" value="Mcm3"/>
</dbReference>
<feature type="compositionally biased region" description="Low complexity" evidence="12">
    <location>
        <begin position="167"/>
        <end position="181"/>
    </location>
</feature>
<evidence type="ECO:0000256" key="8">
    <source>
        <dbReference type="ARBA" id="ARBA00023125"/>
    </source>
</evidence>
<dbReference type="GO" id="GO:0005524">
    <property type="term" value="F:ATP binding"/>
    <property type="evidence" value="ECO:0007669"/>
    <property type="project" value="UniProtKB-UniRule"/>
</dbReference>
<dbReference type="InterPro" id="IPR031327">
    <property type="entry name" value="MCM"/>
</dbReference>
<dbReference type="GO" id="GO:0042555">
    <property type="term" value="C:MCM complex"/>
    <property type="evidence" value="ECO:0007669"/>
    <property type="project" value="UniProtKB-UniRule"/>
</dbReference>
<dbReference type="SUPFAM" id="SSF52540">
    <property type="entry name" value="P-loop containing nucleoside triphosphate hydrolases"/>
    <property type="match status" value="1"/>
</dbReference>
<dbReference type="GO" id="GO:0006279">
    <property type="term" value="P:premeiotic DNA replication"/>
    <property type="evidence" value="ECO:0007669"/>
    <property type="project" value="UniProtKB-ARBA"/>
</dbReference>
<keyword evidence="6 11" id="KW-0347">Helicase</keyword>
<dbReference type="InterPro" id="IPR001208">
    <property type="entry name" value="MCM_dom"/>
</dbReference>
<accession>A0A0C3S7Q9</accession>
<evidence type="ECO:0000313" key="14">
    <source>
        <dbReference type="EMBL" id="KIP06922.1"/>
    </source>
</evidence>
<sequence>MSLLDEPVAQDDLMRDRTRVFEEFLDSETDFYNYKADIASMLRLDQHRLIVNIDDLRDYRREFADGLFKQPVEFLPAFDEALLQIVQRVHDREKHDIESKTYRVGFSGSFGDHQVSPRTLRAAHLGRLISLEGIVTRCSLVRPKMLKSVHFCPETRLFHAREYRDATSSTSNLPPTSSVTPQTDDEGHPLQTEYGHCVFRDHQRISIQEMPERAPAGQLPRSTDVILDDDLVDKCKPGDRIQLVGVYRSVGGGAGGAFKSLILANNINLLSSKSGGGIAQTPLTDSDIRTINQLSKRSDIFHLLSQSLAPSIYGHKQIKEAVVLLLLGGAEKNLPNGTHIRGDINMLMVGDPSTAKSQVLRFVLNTALLAIATTGRGSSGVGLTAAVTTDKDTGERRLEAGAMVLADRGVVCIDEFDKMSDIDRVAIHEVMEQQTVTIAKAGIHTTLNARCSVIAAANPIYGQYDVHKDPHKNIALPDSLLSRFDLLFIVTDDVDETRDRQIADHVLRMHRYLPPGVEEGTPVFDSLTQQLSVENPAEAQAATPAGTDGADASPFEKFDPLLHFGFTDEARRAAGGDAISGRTRRKKKAGKVEILSIAFVKKYLQYAKSKPAPVLTKGAADHIVNVYATLRNEQAEGNQKRTSPLTARTLETLIRLATAHAKARLSASVTERDAMAAEDILRFALYKEVLKRDRNLKKRRLNEGEARRRGPHGSDGSDSESSDEEEEDADATQRMEPPAPAKAKSVAPWGDESQDVDMDGATQVQASAPAAVPAGAAEEGGLRPRRYDLFRTRLAQLFSSTLQDEETFYFADLLKAVNEGLAADVAFTEVEATAVVQRMSDANELMLSDGIVYKI</sequence>
<keyword evidence="9 11" id="KW-0539">Nucleus</keyword>
<feature type="compositionally biased region" description="Acidic residues" evidence="12">
    <location>
        <begin position="717"/>
        <end position="730"/>
    </location>
</feature>
<name>A0A0C3S7Q9_PHLG1</name>
<reference evidence="14 15" key="1">
    <citation type="journal article" date="2014" name="PLoS Genet.">
        <title>Analysis of the Phlebiopsis gigantea genome, transcriptome and secretome provides insight into its pioneer colonization strategies of wood.</title>
        <authorList>
            <person name="Hori C."/>
            <person name="Ishida T."/>
            <person name="Igarashi K."/>
            <person name="Samejima M."/>
            <person name="Suzuki H."/>
            <person name="Master E."/>
            <person name="Ferreira P."/>
            <person name="Ruiz-Duenas F.J."/>
            <person name="Held B."/>
            <person name="Canessa P."/>
            <person name="Larrondo L.F."/>
            <person name="Schmoll M."/>
            <person name="Druzhinina I.S."/>
            <person name="Kubicek C.P."/>
            <person name="Gaskell J.A."/>
            <person name="Kersten P."/>
            <person name="St John F."/>
            <person name="Glasner J."/>
            <person name="Sabat G."/>
            <person name="Splinter BonDurant S."/>
            <person name="Syed K."/>
            <person name="Yadav J."/>
            <person name="Mgbeahuruike A.C."/>
            <person name="Kovalchuk A."/>
            <person name="Asiegbu F.O."/>
            <person name="Lackner G."/>
            <person name="Hoffmeister D."/>
            <person name="Rencoret J."/>
            <person name="Gutierrez A."/>
            <person name="Sun H."/>
            <person name="Lindquist E."/>
            <person name="Barry K."/>
            <person name="Riley R."/>
            <person name="Grigoriev I.V."/>
            <person name="Henrissat B."/>
            <person name="Kues U."/>
            <person name="Berka R.M."/>
            <person name="Martinez A.T."/>
            <person name="Covert S.F."/>
            <person name="Blanchette R.A."/>
            <person name="Cullen D."/>
        </authorList>
    </citation>
    <scope>NUCLEOTIDE SEQUENCE [LARGE SCALE GENOMIC DNA]</scope>
    <source>
        <strain evidence="14 15">11061_1 CR5-6</strain>
    </source>
</reference>
<dbReference type="InterPro" id="IPR041562">
    <property type="entry name" value="MCM_lid"/>
</dbReference>
<dbReference type="STRING" id="745531.A0A0C3S7Q9"/>
<feature type="region of interest" description="Disordered" evidence="12">
    <location>
        <begin position="163"/>
        <end position="188"/>
    </location>
</feature>
<dbReference type="PANTHER" id="PTHR11630:SF46">
    <property type="entry name" value="DNA REPLICATION LICENSING FACTOR MCM3-RELATED"/>
    <property type="match status" value="1"/>
</dbReference>
<keyword evidence="15" id="KW-1185">Reference proteome</keyword>
<evidence type="ECO:0000313" key="15">
    <source>
        <dbReference type="Proteomes" id="UP000053257"/>
    </source>
</evidence>
<comment type="subcellular location">
    <subcellularLocation>
        <location evidence="1 11">Nucleus</location>
    </subcellularLocation>
</comment>
<keyword evidence="8 10" id="KW-0238">DNA-binding</keyword>
<evidence type="ECO:0000256" key="11">
    <source>
        <dbReference type="RuleBase" id="RU368061"/>
    </source>
</evidence>
<dbReference type="InterPro" id="IPR027925">
    <property type="entry name" value="MCM_N"/>
</dbReference>
<keyword evidence="7 10" id="KW-0067">ATP-binding</keyword>
<dbReference type="AlphaFoldDB" id="A0A0C3S7Q9"/>
<dbReference type="GO" id="GO:1902975">
    <property type="term" value="P:mitotic DNA replication initiation"/>
    <property type="evidence" value="ECO:0007669"/>
    <property type="project" value="TreeGrafter"/>
</dbReference>
<keyword evidence="4 10" id="KW-0547">Nucleotide-binding</keyword>
<evidence type="ECO:0000256" key="9">
    <source>
        <dbReference type="ARBA" id="ARBA00023242"/>
    </source>
</evidence>
<proteinExistence type="inferred from homology"/>
<dbReference type="SMART" id="SM00350">
    <property type="entry name" value="MCM"/>
    <property type="match status" value="1"/>
</dbReference>
<dbReference type="Pfam" id="PF17855">
    <property type="entry name" value="MCM_lid"/>
    <property type="match status" value="1"/>
</dbReference>
<dbReference type="PRINTS" id="PR01659">
    <property type="entry name" value="MCMPROTEIN3"/>
</dbReference>
<dbReference type="GO" id="GO:0031261">
    <property type="term" value="C:DNA replication preinitiation complex"/>
    <property type="evidence" value="ECO:0007669"/>
    <property type="project" value="UniProtKB-ARBA"/>
</dbReference>
<dbReference type="GO" id="GO:0003697">
    <property type="term" value="F:single-stranded DNA binding"/>
    <property type="evidence" value="ECO:0007669"/>
    <property type="project" value="TreeGrafter"/>
</dbReference>
<dbReference type="InterPro" id="IPR033762">
    <property type="entry name" value="MCM_OB"/>
</dbReference>
<dbReference type="InterPro" id="IPR027417">
    <property type="entry name" value="P-loop_NTPase"/>
</dbReference>
<keyword evidence="5 11" id="KW-0378">Hydrolase</keyword>
<comment type="similarity">
    <text evidence="2 10">Belongs to the MCM family.</text>
</comment>
<dbReference type="Gene3D" id="2.40.50.140">
    <property type="entry name" value="Nucleic acid-binding proteins"/>
    <property type="match status" value="1"/>
</dbReference>
<evidence type="ECO:0000256" key="7">
    <source>
        <dbReference type="ARBA" id="ARBA00022840"/>
    </source>
</evidence>
<dbReference type="InterPro" id="IPR003593">
    <property type="entry name" value="AAA+_ATPase"/>
</dbReference>
<dbReference type="Gene3D" id="2.20.28.10">
    <property type="match status" value="1"/>
</dbReference>
<dbReference type="PROSITE" id="PS00847">
    <property type="entry name" value="MCM_1"/>
    <property type="match status" value="1"/>
</dbReference>
<evidence type="ECO:0000256" key="2">
    <source>
        <dbReference type="ARBA" id="ARBA00008010"/>
    </source>
</evidence>
<evidence type="ECO:0000259" key="13">
    <source>
        <dbReference type="PROSITE" id="PS50051"/>
    </source>
</evidence>
<dbReference type="PRINTS" id="PR01657">
    <property type="entry name" value="MCMFAMILY"/>
</dbReference>
<evidence type="ECO:0000256" key="12">
    <source>
        <dbReference type="SAM" id="MobiDB-lite"/>
    </source>
</evidence>
<evidence type="ECO:0000256" key="5">
    <source>
        <dbReference type="ARBA" id="ARBA00022801"/>
    </source>
</evidence>
<dbReference type="Gene3D" id="3.30.1640.10">
    <property type="entry name" value="mini-chromosome maintenance (MCM) complex, chain A, domain 1"/>
    <property type="match status" value="1"/>
</dbReference>
<dbReference type="InterPro" id="IPR056575">
    <property type="entry name" value="WH_MCM3_C"/>
</dbReference>
<dbReference type="GO" id="GO:0016887">
    <property type="term" value="F:ATP hydrolysis activity"/>
    <property type="evidence" value="ECO:0007669"/>
    <property type="project" value="RHEA"/>
</dbReference>
<evidence type="ECO:0000256" key="6">
    <source>
        <dbReference type="ARBA" id="ARBA00022806"/>
    </source>
</evidence>
<dbReference type="Pfam" id="PF00493">
    <property type="entry name" value="MCM"/>
    <property type="match status" value="1"/>
</dbReference>
<evidence type="ECO:0000256" key="10">
    <source>
        <dbReference type="RuleBase" id="RU004070"/>
    </source>
</evidence>
<dbReference type="EC" id="3.6.4.12" evidence="11"/>
<evidence type="ECO:0000256" key="1">
    <source>
        <dbReference type="ARBA" id="ARBA00004123"/>
    </source>
</evidence>
<dbReference type="Pfam" id="PF17207">
    <property type="entry name" value="MCM_OB"/>
    <property type="match status" value="1"/>
</dbReference>
<comment type="catalytic activity">
    <reaction evidence="11">
        <text>ATP + H2O = ADP + phosphate + H(+)</text>
        <dbReference type="Rhea" id="RHEA:13065"/>
        <dbReference type="ChEBI" id="CHEBI:15377"/>
        <dbReference type="ChEBI" id="CHEBI:15378"/>
        <dbReference type="ChEBI" id="CHEBI:30616"/>
        <dbReference type="ChEBI" id="CHEBI:43474"/>
        <dbReference type="ChEBI" id="CHEBI:456216"/>
        <dbReference type="EC" id="3.6.4.12"/>
    </reaction>
</comment>
<dbReference type="GO" id="GO:0005656">
    <property type="term" value="C:nuclear pre-replicative complex"/>
    <property type="evidence" value="ECO:0007669"/>
    <property type="project" value="UniProtKB-ARBA"/>
</dbReference>
<dbReference type="PANTHER" id="PTHR11630">
    <property type="entry name" value="DNA REPLICATION LICENSING FACTOR MCM FAMILY MEMBER"/>
    <property type="match status" value="1"/>
</dbReference>
<dbReference type="GO" id="GO:0043596">
    <property type="term" value="C:nuclear replication fork"/>
    <property type="evidence" value="ECO:0007669"/>
    <property type="project" value="UniProtKB-ARBA"/>
</dbReference>
<dbReference type="EMBL" id="KN840507">
    <property type="protein sequence ID" value="KIP06922.1"/>
    <property type="molecule type" value="Genomic_DNA"/>
</dbReference>
<dbReference type="HOGENOM" id="CLU_000995_6_0_1"/>
<feature type="region of interest" description="Disordered" evidence="12">
    <location>
        <begin position="701"/>
        <end position="756"/>
    </location>
</feature>
<organism evidence="14 15">
    <name type="scientific">Phlebiopsis gigantea (strain 11061_1 CR5-6)</name>
    <name type="common">White-rot fungus</name>
    <name type="synonym">Peniophora gigantea</name>
    <dbReference type="NCBI Taxonomy" id="745531"/>
    <lineage>
        <taxon>Eukaryota</taxon>
        <taxon>Fungi</taxon>
        <taxon>Dikarya</taxon>
        <taxon>Basidiomycota</taxon>
        <taxon>Agaricomycotina</taxon>
        <taxon>Agaricomycetes</taxon>
        <taxon>Polyporales</taxon>
        <taxon>Phanerochaetaceae</taxon>
        <taxon>Phlebiopsis</taxon>
    </lineage>
</organism>
<dbReference type="Gene3D" id="3.40.50.300">
    <property type="entry name" value="P-loop containing nucleotide triphosphate hydrolases"/>
    <property type="match status" value="1"/>
</dbReference>
<dbReference type="GO" id="GO:0000727">
    <property type="term" value="P:double-strand break repair via break-induced replication"/>
    <property type="evidence" value="ECO:0007669"/>
    <property type="project" value="TreeGrafter"/>
</dbReference>
<protein>
    <recommendedName>
        <fullName evidence="11">DNA replication licensing factor MCM3</fullName>
        <ecNumber evidence="11">3.6.4.12</ecNumber>
    </recommendedName>
</protein>
<evidence type="ECO:0000256" key="4">
    <source>
        <dbReference type="ARBA" id="ARBA00022741"/>
    </source>
</evidence>
<dbReference type="GO" id="GO:0006271">
    <property type="term" value="P:DNA strand elongation involved in DNA replication"/>
    <property type="evidence" value="ECO:0007669"/>
    <property type="project" value="TreeGrafter"/>
</dbReference>
<dbReference type="Pfam" id="PF14551">
    <property type="entry name" value="MCM_N"/>
    <property type="match status" value="1"/>
</dbReference>
<dbReference type="SUPFAM" id="SSF50249">
    <property type="entry name" value="Nucleic acid-binding proteins"/>
    <property type="match status" value="1"/>
</dbReference>
<dbReference type="PROSITE" id="PS50051">
    <property type="entry name" value="MCM_2"/>
    <property type="match status" value="1"/>
</dbReference>
<comment type="function">
    <text evidence="11">Acts as component of the MCM2-7 complex (MCM complex) which is the replicative helicase essential for 'once per cell cycle' DNA replication initiation and elongation in eukaryotic cells. The active ATPase sites in the MCM2-7 ring are formed through the interaction surfaces of two neighboring subunits such that a critical structure of a conserved arginine finger motif is provided in trans relative to the ATP-binding site of the Walker A box of the adjacent subunit. The six ATPase active sites, however, are likely to contribute differentially to the complex helicase activity.</text>
</comment>